<accession>A0ABN7WCT3</accession>
<organism evidence="1 2">
    <name type="scientific">Gigaspora margarita</name>
    <dbReference type="NCBI Taxonomy" id="4874"/>
    <lineage>
        <taxon>Eukaryota</taxon>
        <taxon>Fungi</taxon>
        <taxon>Fungi incertae sedis</taxon>
        <taxon>Mucoromycota</taxon>
        <taxon>Glomeromycotina</taxon>
        <taxon>Glomeromycetes</taxon>
        <taxon>Diversisporales</taxon>
        <taxon>Gigasporaceae</taxon>
        <taxon>Gigaspora</taxon>
    </lineage>
</organism>
<evidence type="ECO:0000313" key="1">
    <source>
        <dbReference type="EMBL" id="CAG8827603.1"/>
    </source>
</evidence>
<reference evidence="1 2" key="1">
    <citation type="submission" date="2021-06" db="EMBL/GenBank/DDBJ databases">
        <authorList>
            <person name="Kallberg Y."/>
            <person name="Tangrot J."/>
            <person name="Rosling A."/>
        </authorList>
    </citation>
    <scope>NUCLEOTIDE SEQUENCE [LARGE SCALE GENOMIC DNA]</scope>
    <source>
        <strain evidence="1 2">120-4 pot B 10/14</strain>
    </source>
</reference>
<name>A0ABN7WCT3_GIGMA</name>
<evidence type="ECO:0000313" key="2">
    <source>
        <dbReference type="Proteomes" id="UP000789901"/>
    </source>
</evidence>
<feature type="non-terminal residue" evidence="1">
    <location>
        <position position="1"/>
    </location>
</feature>
<dbReference type="Proteomes" id="UP000789901">
    <property type="component" value="Unassembled WGS sequence"/>
</dbReference>
<gene>
    <name evidence="1" type="ORF">GMARGA_LOCUS29459</name>
</gene>
<dbReference type="EMBL" id="CAJVQB010039687">
    <property type="protein sequence ID" value="CAG8827603.1"/>
    <property type="molecule type" value="Genomic_DNA"/>
</dbReference>
<proteinExistence type="predicted"/>
<keyword evidence="2" id="KW-1185">Reference proteome</keyword>
<comment type="caution">
    <text evidence="1">The sequence shown here is derived from an EMBL/GenBank/DDBJ whole genome shotgun (WGS) entry which is preliminary data.</text>
</comment>
<protein>
    <submittedName>
        <fullName evidence="1">4194_t:CDS:1</fullName>
    </submittedName>
</protein>
<sequence length="43" mass="5067">MEQFDNSYESKNEVIDTITYEAINIPTFKANKTVTYEVIDYDI</sequence>